<evidence type="ECO:0000313" key="2">
    <source>
        <dbReference type="Proteomes" id="UP000663193"/>
    </source>
</evidence>
<keyword evidence="2" id="KW-1185">Reference proteome</keyword>
<accession>A0A7U2HZM8</accession>
<name>A0A7U2HZM8_PHANO</name>
<protein>
    <submittedName>
        <fullName evidence="1">Uncharacterized protein</fullName>
    </submittedName>
</protein>
<evidence type="ECO:0000313" key="1">
    <source>
        <dbReference type="EMBL" id="QRC93957.1"/>
    </source>
</evidence>
<dbReference type="VEuPathDB" id="FungiDB:JI435_404840"/>
<proteinExistence type="predicted"/>
<reference evidence="2" key="1">
    <citation type="journal article" date="2021" name="BMC Genomics">
        <title>Chromosome-level genome assembly and manually-curated proteome of model necrotroph Parastagonospora nodorum Sn15 reveals a genome-wide trove of candidate effector homologs, and redundancy of virulence-related functions within an accessory chromosome.</title>
        <authorList>
            <person name="Bertazzoni S."/>
            <person name="Jones D.A.B."/>
            <person name="Phan H.T."/>
            <person name="Tan K.-C."/>
            <person name="Hane J.K."/>
        </authorList>
    </citation>
    <scope>NUCLEOTIDE SEQUENCE [LARGE SCALE GENOMIC DNA]</scope>
    <source>
        <strain evidence="2">SN15 / ATCC MYA-4574 / FGSC 10173)</strain>
    </source>
</reference>
<dbReference type="EMBL" id="CP069026">
    <property type="protein sequence ID" value="QRC93957.1"/>
    <property type="molecule type" value="Genomic_DNA"/>
</dbReference>
<sequence>MELNALTKQILSCFELVGTFGFDSAGIRGEMLSANRRGGTSELRALTTAAARPA</sequence>
<dbReference type="Proteomes" id="UP000663193">
    <property type="component" value="Chromosome 4"/>
</dbReference>
<organism evidence="1 2">
    <name type="scientific">Phaeosphaeria nodorum (strain SN15 / ATCC MYA-4574 / FGSC 10173)</name>
    <name type="common">Glume blotch fungus</name>
    <name type="synonym">Parastagonospora nodorum</name>
    <dbReference type="NCBI Taxonomy" id="321614"/>
    <lineage>
        <taxon>Eukaryota</taxon>
        <taxon>Fungi</taxon>
        <taxon>Dikarya</taxon>
        <taxon>Ascomycota</taxon>
        <taxon>Pezizomycotina</taxon>
        <taxon>Dothideomycetes</taxon>
        <taxon>Pleosporomycetidae</taxon>
        <taxon>Pleosporales</taxon>
        <taxon>Pleosporineae</taxon>
        <taxon>Phaeosphaeriaceae</taxon>
        <taxon>Parastagonospora</taxon>
    </lineage>
</organism>
<gene>
    <name evidence="1" type="ORF">JI435_404840</name>
</gene>
<dbReference type="AlphaFoldDB" id="A0A7U2HZM8"/>